<dbReference type="AlphaFoldDB" id="A0A368KMT0"/>
<accession>A0A368KMT0</accession>
<dbReference type="EMBL" id="QPEX01000036">
    <property type="protein sequence ID" value="RCS44020.1"/>
    <property type="molecule type" value="Genomic_DNA"/>
</dbReference>
<dbReference type="OrthoDB" id="5521101at2"/>
<sequence>MITTPEEYITEVTEEVQQCLSDKGCQPILFIGSGLSKRLFKGPSWVELLERLASGCPEIKKELAYYRQQSDDNLIDIGETFADCYMEWAWGTGKRKFPKELFESPDKQIFVKHIVCELFKKITPDALTGIRNRALQREIRLLQSIRPHAVITTNYDSLLEIIFPEYEPVIGQRILRTSYSSVGEIYKVHGCVSEPQSIVLTRKDYDEFLRKKKYLSAKLLTYFAEHPLLFIGYSAEDPNIKTILADIDEILAAEDELVSNIFLLSWDKEFDTRTTFPKEKVIHVEENRTIRIKNIVANSFEWVFDAFASDGELEQVSPKVLRTILARTYEMVRHDLPRKIVEVDYTQLERVTEGKGELPKLYGIATLDNPSTTNAYYPYTISQVGEQLGFPGWHGARKLLDTISSEKGVDITESDNQYHIKVKTGRGDKSATHNKYSDAAVSLLEKVKDGKEYKLMV</sequence>
<evidence type="ECO:0000313" key="1">
    <source>
        <dbReference type="EMBL" id="RCS44020.1"/>
    </source>
</evidence>
<protein>
    <submittedName>
        <fullName evidence="1">SIR2 family protein</fullName>
    </submittedName>
</protein>
<dbReference type="Proteomes" id="UP000253562">
    <property type="component" value="Unassembled WGS sequence"/>
</dbReference>
<name>A0A368KMT0_9BACT</name>
<comment type="caution">
    <text evidence="1">The sequence shown here is derived from an EMBL/GenBank/DDBJ whole genome shotgun (WGS) entry which is preliminary data.</text>
</comment>
<dbReference type="RefSeq" id="WP_114370555.1">
    <property type="nucleotide sequence ID" value="NZ_QPEX01000036.1"/>
</dbReference>
<evidence type="ECO:0000313" key="2">
    <source>
        <dbReference type="Proteomes" id="UP000253562"/>
    </source>
</evidence>
<dbReference type="Pfam" id="PF13289">
    <property type="entry name" value="SIR2_2"/>
    <property type="match status" value="1"/>
</dbReference>
<gene>
    <name evidence="1" type="ORF">DTL42_17975</name>
</gene>
<proteinExistence type="predicted"/>
<reference evidence="1 2" key="1">
    <citation type="submission" date="2018-07" db="EMBL/GenBank/DDBJ databases">
        <title>Comparative genomes isolates from brazilian mangrove.</title>
        <authorList>
            <person name="De Araujo J.E."/>
            <person name="Taketani R.G."/>
            <person name="Silva M.C.P."/>
            <person name="Lourenco M.V."/>
            <person name="Oliveira V.M."/>
            <person name="Andreote F.D."/>
        </authorList>
    </citation>
    <scope>NUCLEOTIDE SEQUENCE [LARGE SCALE GENOMIC DNA]</scope>
    <source>
        <strain evidence="1 2">HEX PRIS-MGV</strain>
    </source>
</reference>
<organism evidence="1 2">
    <name type="scientific">Bremerella cremea</name>
    <dbReference type="NCBI Taxonomy" id="1031537"/>
    <lineage>
        <taxon>Bacteria</taxon>
        <taxon>Pseudomonadati</taxon>
        <taxon>Planctomycetota</taxon>
        <taxon>Planctomycetia</taxon>
        <taxon>Pirellulales</taxon>
        <taxon>Pirellulaceae</taxon>
        <taxon>Bremerella</taxon>
    </lineage>
</organism>